<evidence type="ECO:0000313" key="9">
    <source>
        <dbReference type="Proteomes" id="UP000185663"/>
    </source>
</evidence>
<dbReference type="InterPro" id="IPR027417">
    <property type="entry name" value="P-loop_NTPase"/>
</dbReference>
<gene>
    <name evidence="8" type="ORF">SAMN04489860_0169</name>
</gene>
<comment type="subcellular location">
    <subcellularLocation>
        <location evidence="1">Cell membrane</location>
        <topology evidence="1">Peripheral membrane protein</topology>
    </subcellularLocation>
</comment>
<dbReference type="PANTHER" id="PTHR42711:SF5">
    <property type="entry name" value="ABC TRANSPORTER ATP-BINDING PROTEIN NATA"/>
    <property type="match status" value="1"/>
</dbReference>
<accession>A0A1H1M8F0</accession>
<keyword evidence="4" id="KW-0547">Nucleotide-binding</keyword>
<dbReference type="PANTHER" id="PTHR42711">
    <property type="entry name" value="ABC TRANSPORTER ATP-BINDING PROTEIN"/>
    <property type="match status" value="1"/>
</dbReference>
<dbReference type="SMART" id="SM00382">
    <property type="entry name" value="AAA"/>
    <property type="match status" value="1"/>
</dbReference>
<organism evidence="8 9">
    <name type="scientific">Paraoerskovia marina</name>
    <dbReference type="NCBI Taxonomy" id="545619"/>
    <lineage>
        <taxon>Bacteria</taxon>
        <taxon>Bacillati</taxon>
        <taxon>Actinomycetota</taxon>
        <taxon>Actinomycetes</taxon>
        <taxon>Micrococcales</taxon>
        <taxon>Cellulomonadaceae</taxon>
        <taxon>Paraoerskovia</taxon>
    </lineage>
</organism>
<evidence type="ECO:0000259" key="7">
    <source>
        <dbReference type="PROSITE" id="PS50893"/>
    </source>
</evidence>
<feature type="domain" description="ABC transporter" evidence="7">
    <location>
        <begin position="2"/>
        <end position="231"/>
    </location>
</feature>
<evidence type="ECO:0000256" key="4">
    <source>
        <dbReference type="ARBA" id="ARBA00022741"/>
    </source>
</evidence>
<evidence type="ECO:0000256" key="1">
    <source>
        <dbReference type="ARBA" id="ARBA00004202"/>
    </source>
</evidence>
<dbReference type="GO" id="GO:0005886">
    <property type="term" value="C:plasma membrane"/>
    <property type="evidence" value="ECO:0007669"/>
    <property type="project" value="UniProtKB-SubCell"/>
</dbReference>
<dbReference type="Gene3D" id="3.40.50.300">
    <property type="entry name" value="P-loop containing nucleotide triphosphate hydrolases"/>
    <property type="match status" value="1"/>
</dbReference>
<dbReference type="eggNOG" id="COG1131">
    <property type="taxonomic scope" value="Bacteria"/>
</dbReference>
<dbReference type="PROSITE" id="PS50893">
    <property type="entry name" value="ABC_TRANSPORTER_2"/>
    <property type="match status" value="1"/>
</dbReference>
<evidence type="ECO:0000256" key="5">
    <source>
        <dbReference type="ARBA" id="ARBA00022840"/>
    </source>
</evidence>
<name>A0A1H1M8F0_9CELL</name>
<evidence type="ECO:0000256" key="2">
    <source>
        <dbReference type="ARBA" id="ARBA00005417"/>
    </source>
</evidence>
<evidence type="ECO:0000313" key="8">
    <source>
        <dbReference type="EMBL" id="SDR83114.1"/>
    </source>
</evidence>
<proteinExistence type="inferred from homology"/>
<keyword evidence="9" id="KW-1185">Reference proteome</keyword>
<evidence type="ECO:0000256" key="3">
    <source>
        <dbReference type="ARBA" id="ARBA00022448"/>
    </source>
</evidence>
<dbReference type="GO" id="GO:0005524">
    <property type="term" value="F:ATP binding"/>
    <property type="evidence" value="ECO:0007669"/>
    <property type="project" value="UniProtKB-KW"/>
</dbReference>
<sequence>MLVAEQVHRAYGARSVLNDISITINTGVTALLGVNGAGKTTLLSILAGALRPDSGSVRIDDEEVFGSSASRRRALGKVALMPQSATFPPHMTALEVVEYLTWMRGASARHARIVAKDALRRVLLDDRASSKIKTLSGGMVRRVCLAQAIASGAEHLCLDEPSTGLDPQQRRAMVGLLAELEGTVLLSSHVMEDVADLAQNVLVLDAGAIIFAGGLADLADLAPDGVDERRAEAGFLSVLTSSVDTTPRQ</sequence>
<dbReference type="InterPro" id="IPR003593">
    <property type="entry name" value="AAA+_ATPase"/>
</dbReference>
<dbReference type="Proteomes" id="UP000185663">
    <property type="component" value="Chromosome I"/>
</dbReference>
<reference evidence="8 9" key="1">
    <citation type="submission" date="2016-10" db="EMBL/GenBank/DDBJ databases">
        <authorList>
            <person name="de Groot N.N."/>
        </authorList>
    </citation>
    <scope>NUCLEOTIDE SEQUENCE [LARGE SCALE GENOMIC DNA]</scope>
    <source>
        <strain evidence="8 9">DSM 22126</strain>
    </source>
</reference>
<keyword evidence="3" id="KW-0813">Transport</keyword>
<dbReference type="Pfam" id="PF00005">
    <property type="entry name" value="ABC_tran"/>
    <property type="match status" value="1"/>
</dbReference>
<evidence type="ECO:0000256" key="6">
    <source>
        <dbReference type="ARBA" id="ARBA00023251"/>
    </source>
</evidence>
<keyword evidence="6" id="KW-0046">Antibiotic resistance</keyword>
<dbReference type="GO" id="GO:0046677">
    <property type="term" value="P:response to antibiotic"/>
    <property type="evidence" value="ECO:0007669"/>
    <property type="project" value="UniProtKB-KW"/>
</dbReference>
<dbReference type="InterPro" id="IPR003439">
    <property type="entry name" value="ABC_transporter-like_ATP-bd"/>
</dbReference>
<dbReference type="STRING" id="545619.SAMN04489860_0169"/>
<dbReference type="SUPFAM" id="SSF52540">
    <property type="entry name" value="P-loop containing nucleoside triphosphate hydrolases"/>
    <property type="match status" value="1"/>
</dbReference>
<dbReference type="RefSeq" id="WP_172828967.1">
    <property type="nucleotide sequence ID" value="NZ_LT629776.1"/>
</dbReference>
<protein>
    <submittedName>
        <fullName evidence="8">ABC-2 type transport system ATP-binding protein</fullName>
    </submittedName>
</protein>
<dbReference type="AlphaFoldDB" id="A0A1H1M8F0"/>
<dbReference type="EMBL" id="LT629776">
    <property type="protein sequence ID" value="SDR83114.1"/>
    <property type="molecule type" value="Genomic_DNA"/>
</dbReference>
<dbReference type="InterPro" id="IPR050763">
    <property type="entry name" value="ABC_transporter_ATP-binding"/>
</dbReference>
<dbReference type="GO" id="GO:0016887">
    <property type="term" value="F:ATP hydrolysis activity"/>
    <property type="evidence" value="ECO:0007669"/>
    <property type="project" value="InterPro"/>
</dbReference>
<keyword evidence="5 8" id="KW-0067">ATP-binding</keyword>
<comment type="similarity">
    <text evidence="2">Belongs to the ABC transporter superfamily.</text>
</comment>